<evidence type="ECO:0000313" key="4">
    <source>
        <dbReference type="EMBL" id="TGO16945.1"/>
    </source>
</evidence>
<dbReference type="InterPro" id="IPR008030">
    <property type="entry name" value="NmrA-like"/>
</dbReference>
<evidence type="ECO:0000313" key="5">
    <source>
        <dbReference type="Proteomes" id="UP000297777"/>
    </source>
</evidence>
<keyword evidence="2" id="KW-0521">NADP</keyword>
<comment type="similarity">
    <text evidence="1">Belongs to the NmrA-type oxidoreductase family.</text>
</comment>
<comment type="caution">
    <text evidence="4">The sequence shown here is derived from an EMBL/GenBank/DDBJ whole genome shotgun (WGS) entry which is preliminary data.</text>
</comment>
<dbReference type="InterPro" id="IPR051164">
    <property type="entry name" value="NmrA-like_oxidored"/>
</dbReference>
<organism evidence="4 5">
    <name type="scientific">Botrytis tulipae</name>
    <dbReference type="NCBI Taxonomy" id="87230"/>
    <lineage>
        <taxon>Eukaryota</taxon>
        <taxon>Fungi</taxon>
        <taxon>Dikarya</taxon>
        <taxon>Ascomycota</taxon>
        <taxon>Pezizomycotina</taxon>
        <taxon>Leotiomycetes</taxon>
        <taxon>Helotiales</taxon>
        <taxon>Sclerotiniaceae</taxon>
        <taxon>Botrytis</taxon>
    </lineage>
</organism>
<dbReference type="Gene3D" id="3.40.50.720">
    <property type="entry name" value="NAD(P)-binding Rossmann-like Domain"/>
    <property type="match status" value="1"/>
</dbReference>
<dbReference type="PANTHER" id="PTHR42748">
    <property type="entry name" value="NITROGEN METABOLITE REPRESSION PROTEIN NMRA FAMILY MEMBER"/>
    <property type="match status" value="1"/>
</dbReference>
<gene>
    <name evidence="4" type="ORF">BTUL_0022g00460</name>
</gene>
<dbReference type="GO" id="GO:0005634">
    <property type="term" value="C:nucleus"/>
    <property type="evidence" value="ECO:0007669"/>
    <property type="project" value="TreeGrafter"/>
</dbReference>
<dbReference type="AlphaFoldDB" id="A0A4Z1EXG8"/>
<dbReference type="InterPro" id="IPR036291">
    <property type="entry name" value="NAD(P)-bd_dom_sf"/>
</dbReference>
<protein>
    <recommendedName>
        <fullName evidence="3">NmrA-like domain-containing protein</fullName>
    </recommendedName>
</protein>
<name>A0A4Z1EXG8_9HELO</name>
<evidence type="ECO:0000256" key="2">
    <source>
        <dbReference type="ARBA" id="ARBA00022857"/>
    </source>
</evidence>
<accession>A0A4Z1EXG8</accession>
<dbReference type="PANTHER" id="PTHR42748:SF31">
    <property type="entry name" value="NMRA-LIKE DOMAIN-CONTAINING PROTEIN-RELATED"/>
    <property type="match status" value="1"/>
</dbReference>
<reference evidence="4 5" key="1">
    <citation type="submission" date="2017-12" db="EMBL/GenBank/DDBJ databases">
        <title>Comparative genomics of Botrytis spp.</title>
        <authorList>
            <person name="Valero-Jimenez C.A."/>
            <person name="Tapia P."/>
            <person name="Veloso J."/>
            <person name="Silva-Moreno E."/>
            <person name="Staats M."/>
            <person name="Valdes J.H."/>
            <person name="Van Kan J.A.L."/>
        </authorList>
    </citation>
    <scope>NUCLEOTIDE SEQUENCE [LARGE SCALE GENOMIC DNA]</scope>
    <source>
        <strain evidence="4 5">Bt9001</strain>
    </source>
</reference>
<dbReference type="Proteomes" id="UP000297777">
    <property type="component" value="Unassembled WGS sequence"/>
</dbReference>
<dbReference type="SUPFAM" id="SSF51735">
    <property type="entry name" value="NAD(P)-binding Rossmann-fold domains"/>
    <property type="match status" value="1"/>
</dbReference>
<proteinExistence type="inferred from homology"/>
<evidence type="ECO:0000256" key="1">
    <source>
        <dbReference type="ARBA" id="ARBA00006328"/>
    </source>
</evidence>
<evidence type="ECO:0000259" key="3">
    <source>
        <dbReference type="Pfam" id="PF05368"/>
    </source>
</evidence>
<feature type="domain" description="NmrA-like" evidence="3">
    <location>
        <begin position="3"/>
        <end position="271"/>
    </location>
</feature>
<dbReference type="OrthoDB" id="413314at2759"/>
<dbReference type="EMBL" id="PQXH01000022">
    <property type="protein sequence ID" value="TGO16945.1"/>
    <property type="molecule type" value="Genomic_DNA"/>
</dbReference>
<keyword evidence="5" id="KW-1185">Reference proteome</keyword>
<sequence>MAPTILVIGATGNTGVPLIKHLSAHLPTTHRILALTRSSTSPTALQLASLPSVQVLEYAYTEITTSWLIEHEVQKAFVATHTEPTHFSEESQFLLAARNAGVKYIVRISTTAANIYADTLPYYARNYWAIETLLTTPEFSGLKWTSLQPNSFAHMFLYTAVAFVREYRATGSVPETLAMVADENAKVGLIDPADVGVFASKLLLCSDSEVEKHSGKKYVLNGPTDITGRETVDLVEKYLDGKKVKEVKYRDQEIVDTIIAQSSYSKTLLRSLRHAPEVYWNEKCTAATTSKEVLEFAAPKVTPQEVSERLLEQ</sequence>
<dbReference type="Pfam" id="PF05368">
    <property type="entry name" value="NmrA"/>
    <property type="match status" value="1"/>
</dbReference>
<dbReference type="Gene3D" id="3.90.25.10">
    <property type="entry name" value="UDP-galactose 4-epimerase, domain 1"/>
    <property type="match status" value="1"/>
</dbReference>